<sequence>MSKSFLSYLAGLFDSDGHSDCSITFCVEVEGPRAPKRPRTRRSSSQHQSDAKQLRIKDLPAHLMVLCGGSTHFAALYKKLESEAPTVPSSGPGPSLFARPELTFLLDSAEELPYACAAVRFIYTGKLEPHASIAELLQIRRQATRMQISGCVEKIDKVISSRVTTTAGVKELYSCRHLLPPADEVPSTAALIGICRKHLTHNCGAYIATLQSAAALGELLAWLFPDAASVLSDPDTRLQMQALPAAAMESLFRCDAFAADNEASVLLMLAYWLTANSSSTGSETRVRLCHLIRLSQLNTAYLHGLLPKITWFPLTREEHQFLCQYLAETDATRRKSLAVAAQGKHDCTSPWYTAKPRPITRTDAGKPYDWMVMQQDLAADLDLVSHKIPRGLTGTFSNGASRLVAHGFEWYPGGLWFNSDGMSEAVLSCAVPAPFAAFTSARDVVGVVSVEAQISVFRWREGGRGDGATDATSCVPSVRREEATRKTYGNDDVVTVTSGSTGDGWRLLLLGKCIRKEAGASMRLMPLLAPYLHDGKLSGSVTFWAH</sequence>
<dbReference type="Proteomes" id="UP000747399">
    <property type="component" value="Unassembled WGS sequence"/>
</dbReference>
<accession>A0A8J4ESI6</accession>
<proteinExistence type="predicted"/>
<dbReference type="AlphaFoldDB" id="A0A8J4ESI6"/>
<name>A0A8J4ESI6_9CHLO</name>
<keyword evidence="3" id="KW-1185">Reference proteome</keyword>
<dbReference type="InterPro" id="IPR051481">
    <property type="entry name" value="BTB-POZ/Galectin-3-binding"/>
</dbReference>
<comment type="caution">
    <text evidence="2">The sequence shown here is derived from an EMBL/GenBank/DDBJ whole genome shotgun (WGS) entry which is preliminary data.</text>
</comment>
<dbReference type="PANTHER" id="PTHR24410:SF23">
    <property type="entry name" value="BTB DOMAIN-CONTAINING PROTEIN-RELATED"/>
    <property type="match status" value="1"/>
</dbReference>
<dbReference type="EMBL" id="BNCO01000003">
    <property type="protein sequence ID" value="GIL46008.1"/>
    <property type="molecule type" value="Genomic_DNA"/>
</dbReference>
<feature type="compositionally biased region" description="Basic residues" evidence="1">
    <location>
        <begin position="34"/>
        <end position="44"/>
    </location>
</feature>
<feature type="region of interest" description="Disordered" evidence="1">
    <location>
        <begin position="33"/>
        <end position="52"/>
    </location>
</feature>
<evidence type="ECO:0000313" key="2">
    <source>
        <dbReference type="EMBL" id="GIL46008.1"/>
    </source>
</evidence>
<evidence type="ECO:0000313" key="3">
    <source>
        <dbReference type="Proteomes" id="UP000747399"/>
    </source>
</evidence>
<dbReference type="PANTHER" id="PTHR24410">
    <property type="entry name" value="HL07962P-RELATED"/>
    <property type="match status" value="1"/>
</dbReference>
<organism evidence="2 3">
    <name type="scientific">Volvox africanus</name>
    <dbReference type="NCBI Taxonomy" id="51714"/>
    <lineage>
        <taxon>Eukaryota</taxon>
        <taxon>Viridiplantae</taxon>
        <taxon>Chlorophyta</taxon>
        <taxon>core chlorophytes</taxon>
        <taxon>Chlorophyceae</taxon>
        <taxon>CS clade</taxon>
        <taxon>Chlamydomonadales</taxon>
        <taxon>Volvocaceae</taxon>
        <taxon>Volvox</taxon>
    </lineage>
</organism>
<dbReference type="InterPro" id="IPR011333">
    <property type="entry name" value="SKP1/BTB/POZ_sf"/>
</dbReference>
<dbReference type="CDD" id="cd18186">
    <property type="entry name" value="BTB_POZ_ZBTB_KLHL-like"/>
    <property type="match status" value="1"/>
</dbReference>
<evidence type="ECO:0000256" key="1">
    <source>
        <dbReference type="SAM" id="MobiDB-lite"/>
    </source>
</evidence>
<evidence type="ECO:0008006" key="4">
    <source>
        <dbReference type="Google" id="ProtNLM"/>
    </source>
</evidence>
<dbReference type="Gene3D" id="3.30.710.10">
    <property type="entry name" value="Potassium Channel Kv1.1, Chain A"/>
    <property type="match status" value="1"/>
</dbReference>
<protein>
    <recommendedName>
        <fullName evidence="4">BTB domain-containing protein</fullName>
    </recommendedName>
</protein>
<gene>
    <name evidence="2" type="ORF">Vafri_3104</name>
</gene>
<reference evidence="2" key="1">
    <citation type="journal article" date="2021" name="Proc. Natl. Acad. Sci. U.S.A.">
        <title>Three genomes in the algal genus Volvox reveal the fate of a haploid sex-determining region after a transition to homothallism.</title>
        <authorList>
            <person name="Yamamoto K."/>
            <person name="Hamaji T."/>
            <person name="Kawai-Toyooka H."/>
            <person name="Matsuzaki R."/>
            <person name="Takahashi F."/>
            <person name="Nishimura Y."/>
            <person name="Kawachi M."/>
            <person name="Noguchi H."/>
            <person name="Minakuchi Y."/>
            <person name="Umen J.G."/>
            <person name="Toyoda A."/>
            <person name="Nozaki H."/>
        </authorList>
    </citation>
    <scope>NUCLEOTIDE SEQUENCE</scope>
    <source>
        <strain evidence="2">NIES-3780</strain>
    </source>
</reference>